<gene>
    <name evidence="7" type="primary">cheY_1</name>
    <name evidence="7" type="ORF">BN990_00702</name>
</gene>
<dbReference type="STRING" id="1462526.BN990_00702"/>
<evidence type="ECO:0000256" key="3">
    <source>
        <dbReference type="ARBA" id="ARBA00023163"/>
    </source>
</evidence>
<dbReference type="SMART" id="SM00342">
    <property type="entry name" value="HTH_ARAC"/>
    <property type="match status" value="1"/>
</dbReference>
<proteinExistence type="predicted"/>
<dbReference type="eggNOG" id="COG4753">
    <property type="taxonomic scope" value="Bacteria"/>
</dbReference>
<dbReference type="PROSITE" id="PS01124">
    <property type="entry name" value="HTH_ARAC_FAMILY_2"/>
    <property type="match status" value="1"/>
</dbReference>
<dbReference type="eggNOG" id="COG2207">
    <property type="taxonomic scope" value="Bacteria"/>
</dbReference>
<dbReference type="PANTHER" id="PTHR43280">
    <property type="entry name" value="ARAC-FAMILY TRANSCRIPTIONAL REGULATOR"/>
    <property type="match status" value="1"/>
</dbReference>
<dbReference type="GO" id="GO:0000160">
    <property type="term" value="P:phosphorelay signal transduction system"/>
    <property type="evidence" value="ECO:0007669"/>
    <property type="project" value="InterPro"/>
</dbReference>
<dbReference type="InterPro" id="IPR018060">
    <property type="entry name" value="HTH_AraC"/>
</dbReference>
<evidence type="ECO:0000256" key="4">
    <source>
        <dbReference type="PROSITE-ProRule" id="PRU00169"/>
    </source>
</evidence>
<keyword evidence="8" id="KW-1185">Reference proteome</keyword>
<reference evidence="7 8" key="1">
    <citation type="submission" date="2014-03" db="EMBL/GenBank/DDBJ databases">
        <authorList>
            <person name="Urmite Genomes U."/>
        </authorList>
    </citation>
    <scope>NUCLEOTIDE SEQUENCE [LARGE SCALE GENOMIC DNA]</scope>
    <source>
        <strain evidence="7 8">Vm-5</strain>
    </source>
</reference>
<keyword evidence="4" id="KW-0597">Phosphoprotein</keyword>
<sequence length="476" mass="55337">MRIIIAEDELVERKAMRKFIEETFVDMEVVGEAMNGRKAVELAEQLEPDIMFMDIRMPGVNGLEAIEQISAKHKRIKFILVSAYDSFEYAKEAMRFGIKDYILKPGRRQEIVKTLLRVSKEIHQEQQSDLQSQVLRKEQLLDRLMHQSDSRGIKELKGQLFPDMETACFFVIKATGDHNLEDYEYQLKTVLSSKACIFKSIPSEQVIVNCIFSVNKLIKSDLLVLARKVHLELGEASYIGIGNPTANMDQLAHSYQNAYRACIDLFADRNRNYGFYQGKIKDKQTDEKINTICILVEQGKQEEVIVFFKNHESELTGMDKEELYIQLIQLFARHGVEKPKTLVTSLQSSQDWYSYLHLCCMQMRDYFASKRSIHLAKTFMNEHFHENLTLEQVAAEVNLSPNYFSNLFRAGVGSTFIDYLTQIRLQKAKELIETNNYSLKEISFMIGYKDPNYFSRVFKKHVNQSPKQYQQAILRK</sequence>
<dbReference type="SUPFAM" id="SSF52172">
    <property type="entry name" value="CheY-like"/>
    <property type="match status" value="1"/>
</dbReference>
<dbReference type="Gene3D" id="3.40.50.2300">
    <property type="match status" value="1"/>
</dbReference>
<name>A0A024Q845_9BACI</name>
<dbReference type="AlphaFoldDB" id="A0A024Q845"/>
<keyword evidence="1" id="KW-0805">Transcription regulation</keyword>
<keyword evidence="2" id="KW-0238">DNA-binding</keyword>
<dbReference type="InterPro" id="IPR001789">
    <property type="entry name" value="Sig_transdc_resp-reg_receiver"/>
</dbReference>
<dbReference type="SMART" id="SM00448">
    <property type="entry name" value="REC"/>
    <property type="match status" value="1"/>
</dbReference>
<reference evidence="8" key="2">
    <citation type="submission" date="2014-05" db="EMBL/GenBank/DDBJ databases">
        <title>Draft genome sequence of Virgibacillus massiliensis Vm-5.</title>
        <authorList>
            <person name="Khelaifia S."/>
            <person name="Croce O."/>
            <person name="Lagier J.C."/>
            <person name="Raoult D."/>
        </authorList>
    </citation>
    <scope>NUCLEOTIDE SEQUENCE [LARGE SCALE GENOMIC DNA]</scope>
    <source>
        <strain evidence="8">Vm-5</strain>
    </source>
</reference>
<dbReference type="Pfam" id="PF00072">
    <property type="entry name" value="Response_reg"/>
    <property type="match status" value="1"/>
</dbReference>
<dbReference type="PROSITE" id="PS50110">
    <property type="entry name" value="RESPONSE_REGULATORY"/>
    <property type="match status" value="1"/>
</dbReference>
<dbReference type="CDD" id="cd17536">
    <property type="entry name" value="REC_YesN-like"/>
    <property type="match status" value="1"/>
</dbReference>
<dbReference type="GO" id="GO:0043565">
    <property type="term" value="F:sequence-specific DNA binding"/>
    <property type="evidence" value="ECO:0007669"/>
    <property type="project" value="InterPro"/>
</dbReference>
<dbReference type="Pfam" id="PF12833">
    <property type="entry name" value="HTH_18"/>
    <property type="match status" value="1"/>
</dbReference>
<evidence type="ECO:0000259" key="5">
    <source>
        <dbReference type="PROSITE" id="PS01124"/>
    </source>
</evidence>
<evidence type="ECO:0000313" key="7">
    <source>
        <dbReference type="EMBL" id="CDQ38432.1"/>
    </source>
</evidence>
<keyword evidence="3" id="KW-0804">Transcription</keyword>
<protein>
    <submittedName>
        <fullName evidence="7">Chemotaxis protein CheY</fullName>
    </submittedName>
</protein>
<dbReference type="InterPro" id="IPR018062">
    <property type="entry name" value="HTH_AraC-typ_CS"/>
</dbReference>
<dbReference type="Gene3D" id="1.10.10.60">
    <property type="entry name" value="Homeodomain-like"/>
    <property type="match status" value="2"/>
</dbReference>
<evidence type="ECO:0000313" key="8">
    <source>
        <dbReference type="Proteomes" id="UP000028875"/>
    </source>
</evidence>
<evidence type="ECO:0000256" key="2">
    <source>
        <dbReference type="ARBA" id="ARBA00023125"/>
    </source>
</evidence>
<feature type="domain" description="Response regulatory" evidence="6">
    <location>
        <begin position="2"/>
        <end position="119"/>
    </location>
</feature>
<dbReference type="InterPro" id="IPR020449">
    <property type="entry name" value="Tscrpt_reg_AraC-type_HTH"/>
</dbReference>
<evidence type="ECO:0000256" key="1">
    <source>
        <dbReference type="ARBA" id="ARBA00023015"/>
    </source>
</evidence>
<dbReference type="OrthoDB" id="342399at2"/>
<dbReference type="PROSITE" id="PS00041">
    <property type="entry name" value="HTH_ARAC_FAMILY_1"/>
    <property type="match status" value="1"/>
</dbReference>
<dbReference type="SUPFAM" id="SSF46689">
    <property type="entry name" value="Homeodomain-like"/>
    <property type="match status" value="2"/>
</dbReference>
<dbReference type="InterPro" id="IPR009057">
    <property type="entry name" value="Homeodomain-like_sf"/>
</dbReference>
<dbReference type="Proteomes" id="UP000028875">
    <property type="component" value="Unassembled WGS sequence"/>
</dbReference>
<dbReference type="EMBL" id="CCDP010000001">
    <property type="protein sequence ID" value="CDQ38432.1"/>
    <property type="molecule type" value="Genomic_DNA"/>
</dbReference>
<dbReference type="PANTHER" id="PTHR43280:SF2">
    <property type="entry name" value="HTH-TYPE TRANSCRIPTIONAL REGULATOR EXSA"/>
    <property type="match status" value="1"/>
</dbReference>
<comment type="caution">
    <text evidence="7">The sequence shown here is derived from an EMBL/GenBank/DDBJ whole genome shotgun (WGS) entry which is preliminary data.</text>
</comment>
<dbReference type="GO" id="GO:0003700">
    <property type="term" value="F:DNA-binding transcription factor activity"/>
    <property type="evidence" value="ECO:0007669"/>
    <property type="project" value="InterPro"/>
</dbReference>
<accession>A0A024Q845</accession>
<feature type="domain" description="HTH araC/xylS-type" evidence="5">
    <location>
        <begin position="374"/>
        <end position="472"/>
    </location>
</feature>
<organism evidence="7 8">
    <name type="scientific">Virgibacillus massiliensis</name>
    <dbReference type="NCBI Taxonomy" id="1462526"/>
    <lineage>
        <taxon>Bacteria</taxon>
        <taxon>Bacillati</taxon>
        <taxon>Bacillota</taxon>
        <taxon>Bacilli</taxon>
        <taxon>Bacillales</taxon>
        <taxon>Bacillaceae</taxon>
        <taxon>Virgibacillus</taxon>
    </lineage>
</organism>
<dbReference type="RefSeq" id="WP_038242379.1">
    <property type="nucleotide sequence ID" value="NZ_BNER01000001.1"/>
</dbReference>
<evidence type="ECO:0000259" key="6">
    <source>
        <dbReference type="PROSITE" id="PS50110"/>
    </source>
</evidence>
<feature type="modified residue" description="4-aspartylphosphate" evidence="4">
    <location>
        <position position="54"/>
    </location>
</feature>
<dbReference type="InterPro" id="IPR011006">
    <property type="entry name" value="CheY-like_superfamily"/>
</dbReference>
<dbReference type="PRINTS" id="PR00032">
    <property type="entry name" value="HTHARAC"/>
</dbReference>